<gene>
    <name evidence="2" type="ORF">Pan265_10140</name>
</gene>
<dbReference type="EMBL" id="CP036280">
    <property type="protein sequence ID" value="QDU71165.1"/>
    <property type="molecule type" value="Genomic_DNA"/>
</dbReference>
<evidence type="ECO:0000313" key="2">
    <source>
        <dbReference type="EMBL" id="QDU71165.1"/>
    </source>
</evidence>
<organism evidence="2 3">
    <name type="scientific">Mucisphaera calidilacus</name>
    <dbReference type="NCBI Taxonomy" id="2527982"/>
    <lineage>
        <taxon>Bacteria</taxon>
        <taxon>Pseudomonadati</taxon>
        <taxon>Planctomycetota</taxon>
        <taxon>Phycisphaerae</taxon>
        <taxon>Phycisphaerales</taxon>
        <taxon>Phycisphaeraceae</taxon>
        <taxon>Mucisphaera</taxon>
    </lineage>
</organism>
<protein>
    <submittedName>
        <fullName evidence="2">CDP-alcohol phosphatidyltransferase</fullName>
    </submittedName>
</protein>
<feature type="transmembrane region" description="Helical" evidence="1">
    <location>
        <begin position="191"/>
        <end position="206"/>
    </location>
</feature>
<dbReference type="InterPro" id="IPR000462">
    <property type="entry name" value="CDP-OH_P_trans"/>
</dbReference>
<feature type="transmembrane region" description="Helical" evidence="1">
    <location>
        <begin position="48"/>
        <end position="69"/>
    </location>
</feature>
<sequence>MRRTHAFNKWNHPHRSAPHASPAWWIVNALTVGILVMPVTGLMLGHDLIVWLLLAACIDAVDGPLARALGVASRFGQRFELLIDLVAFVMLPTVVIARSGDVYTLTMIIFCVAGCARAFALLTRNDKSVSLTSDFWRPIPGRIRGLPFPVAGLLVVAGAQTPWGNIVTPTAALAMAIPLTYPRLGYLRGRDLLLMVALAAGAWWLLPASRHLSSLLIGLASGYVGTRLLTRRSRDRRGS</sequence>
<dbReference type="AlphaFoldDB" id="A0A518BW10"/>
<dbReference type="GO" id="GO:0016780">
    <property type="term" value="F:phosphotransferase activity, for other substituted phosphate groups"/>
    <property type="evidence" value="ECO:0007669"/>
    <property type="project" value="InterPro"/>
</dbReference>
<evidence type="ECO:0000256" key="1">
    <source>
        <dbReference type="SAM" id="Phobius"/>
    </source>
</evidence>
<proteinExistence type="predicted"/>
<dbReference type="GO" id="GO:0008654">
    <property type="term" value="P:phospholipid biosynthetic process"/>
    <property type="evidence" value="ECO:0007669"/>
    <property type="project" value="InterPro"/>
</dbReference>
<feature type="transmembrane region" description="Helical" evidence="1">
    <location>
        <begin position="21"/>
        <end position="42"/>
    </location>
</feature>
<dbReference type="Proteomes" id="UP000320386">
    <property type="component" value="Chromosome"/>
</dbReference>
<dbReference type="InterPro" id="IPR043130">
    <property type="entry name" value="CDP-OH_PTrfase_TM_dom"/>
</dbReference>
<keyword evidence="1" id="KW-1133">Transmembrane helix</keyword>
<feature type="transmembrane region" description="Helical" evidence="1">
    <location>
        <begin position="103"/>
        <end position="122"/>
    </location>
</feature>
<reference evidence="2 3" key="1">
    <citation type="submission" date="2019-02" db="EMBL/GenBank/DDBJ databases">
        <title>Deep-cultivation of Planctomycetes and their phenomic and genomic characterization uncovers novel biology.</title>
        <authorList>
            <person name="Wiegand S."/>
            <person name="Jogler M."/>
            <person name="Boedeker C."/>
            <person name="Pinto D."/>
            <person name="Vollmers J."/>
            <person name="Rivas-Marin E."/>
            <person name="Kohn T."/>
            <person name="Peeters S.H."/>
            <person name="Heuer A."/>
            <person name="Rast P."/>
            <person name="Oberbeckmann S."/>
            <person name="Bunk B."/>
            <person name="Jeske O."/>
            <person name="Meyerdierks A."/>
            <person name="Storesund J.E."/>
            <person name="Kallscheuer N."/>
            <person name="Luecker S."/>
            <person name="Lage O.M."/>
            <person name="Pohl T."/>
            <person name="Merkel B.J."/>
            <person name="Hornburger P."/>
            <person name="Mueller R.-W."/>
            <person name="Bruemmer F."/>
            <person name="Labrenz M."/>
            <person name="Spormann A.M."/>
            <person name="Op den Camp H."/>
            <person name="Overmann J."/>
            <person name="Amann R."/>
            <person name="Jetten M.S.M."/>
            <person name="Mascher T."/>
            <person name="Medema M.H."/>
            <person name="Devos D.P."/>
            <person name="Kaster A.-K."/>
            <person name="Ovreas L."/>
            <person name="Rohde M."/>
            <person name="Galperin M.Y."/>
            <person name="Jogler C."/>
        </authorList>
    </citation>
    <scope>NUCLEOTIDE SEQUENCE [LARGE SCALE GENOMIC DNA]</scope>
    <source>
        <strain evidence="2 3">Pan265</strain>
    </source>
</reference>
<dbReference type="Pfam" id="PF01066">
    <property type="entry name" value="CDP-OH_P_transf"/>
    <property type="match status" value="1"/>
</dbReference>
<keyword evidence="1" id="KW-0472">Membrane</keyword>
<name>A0A518BW10_9BACT</name>
<feature type="transmembrane region" description="Helical" evidence="1">
    <location>
        <begin position="81"/>
        <end position="97"/>
    </location>
</feature>
<keyword evidence="2" id="KW-0808">Transferase</keyword>
<dbReference type="KEGG" id="mcad:Pan265_10140"/>
<evidence type="ECO:0000313" key="3">
    <source>
        <dbReference type="Proteomes" id="UP000320386"/>
    </source>
</evidence>
<dbReference type="GO" id="GO:0016020">
    <property type="term" value="C:membrane"/>
    <property type="evidence" value="ECO:0007669"/>
    <property type="project" value="InterPro"/>
</dbReference>
<accession>A0A518BW10</accession>
<dbReference type="Gene3D" id="1.20.120.1760">
    <property type="match status" value="1"/>
</dbReference>
<keyword evidence="1" id="KW-0812">Transmembrane</keyword>
<feature type="transmembrane region" description="Helical" evidence="1">
    <location>
        <begin position="212"/>
        <end position="230"/>
    </location>
</feature>
<keyword evidence="3" id="KW-1185">Reference proteome</keyword>